<dbReference type="Gene3D" id="3.30.710.10">
    <property type="entry name" value="Potassium Channel Kv1.1, Chain A"/>
    <property type="match status" value="1"/>
</dbReference>
<sequence>MSTSKSWELFSRNYLNLLDSAEGHDLIINVGEEPNVKSFRAHSTILKVHSPYFQRALSKEWVRVEDDKMLFVKPNVSPNVFEIILKYMYAGIIEIENQDSAFILNLLTAADEIILPDFIEEVQKYLIENRSQWIHEQFYTVLDFAFSQIIYKSLQDFCLSLICSDPPLLFDSEYFYYTDINLLTALLQRDGLAMHEIDIWNYLIKWGFAQQPPSSSSSSTTTTSQDPSEWNQELWNKFQKSLSPCIPFIRFSLMTPEQFREKVWPFKRLLNHELYDNVLWNFLMPERQTNLFNPRLKPIDSKLITLKHVAIIATWIDHKEKEVNEEYSSSDIPYDFTLIMRGSRDGFSQQSLHNRCGGIAKTIMLMKIKATEEIFGMYISSVWSNASSSTRTHDSFMFSFNEGRNSKKPVLSRVRAAGYDLALTRGQERGMDELEMFKVTQKPMFGLS</sequence>
<protein>
    <recommendedName>
        <fullName evidence="5">BTB domain-containing protein</fullName>
    </recommendedName>
</protein>
<dbReference type="InterPro" id="IPR011333">
    <property type="entry name" value="SKP1/BTB/POZ_sf"/>
</dbReference>
<dbReference type="OrthoDB" id="298084at2759"/>
<dbReference type="CDD" id="cd18186">
    <property type="entry name" value="BTB_POZ_ZBTB_KLHL-like"/>
    <property type="match status" value="1"/>
</dbReference>
<reference evidence="3 4" key="1">
    <citation type="submission" date="2018-08" db="EMBL/GenBank/DDBJ databases">
        <title>Genome and evolution of the arbuscular mycorrhizal fungus Diversispora epigaea (formerly Glomus versiforme) and its bacterial endosymbionts.</title>
        <authorList>
            <person name="Sun X."/>
            <person name="Fei Z."/>
            <person name="Harrison M."/>
        </authorList>
    </citation>
    <scope>NUCLEOTIDE SEQUENCE [LARGE SCALE GENOMIC DNA]</scope>
    <source>
        <strain evidence="3 4">IT104</strain>
    </source>
</reference>
<feature type="domain" description="TLDc" evidence="2">
    <location>
        <begin position="302"/>
        <end position="448"/>
    </location>
</feature>
<dbReference type="SMART" id="SM00225">
    <property type="entry name" value="BTB"/>
    <property type="match status" value="1"/>
</dbReference>
<evidence type="ECO:0000259" key="1">
    <source>
        <dbReference type="PROSITE" id="PS50097"/>
    </source>
</evidence>
<evidence type="ECO:0008006" key="5">
    <source>
        <dbReference type="Google" id="ProtNLM"/>
    </source>
</evidence>
<gene>
    <name evidence="3" type="ORF">Glove_25g49</name>
</gene>
<dbReference type="Gene3D" id="1.25.40.420">
    <property type="match status" value="1"/>
</dbReference>
<dbReference type="PROSITE" id="PS50097">
    <property type="entry name" value="BTB"/>
    <property type="match status" value="1"/>
</dbReference>
<accession>A0A397JTJ7</accession>
<dbReference type="PANTHER" id="PTHR45774">
    <property type="entry name" value="BTB/POZ DOMAIN-CONTAINING"/>
    <property type="match status" value="1"/>
</dbReference>
<evidence type="ECO:0000313" key="4">
    <source>
        <dbReference type="Proteomes" id="UP000266861"/>
    </source>
</evidence>
<evidence type="ECO:0000313" key="3">
    <source>
        <dbReference type="EMBL" id="RHZ88223.1"/>
    </source>
</evidence>
<dbReference type="SUPFAM" id="SSF54695">
    <property type="entry name" value="POZ domain"/>
    <property type="match status" value="1"/>
</dbReference>
<keyword evidence="4" id="KW-1185">Reference proteome</keyword>
<evidence type="ECO:0000259" key="2">
    <source>
        <dbReference type="PROSITE" id="PS51886"/>
    </source>
</evidence>
<dbReference type="Proteomes" id="UP000266861">
    <property type="component" value="Unassembled WGS sequence"/>
</dbReference>
<dbReference type="InterPro" id="IPR000210">
    <property type="entry name" value="BTB/POZ_dom"/>
</dbReference>
<organism evidence="3 4">
    <name type="scientific">Diversispora epigaea</name>
    <dbReference type="NCBI Taxonomy" id="1348612"/>
    <lineage>
        <taxon>Eukaryota</taxon>
        <taxon>Fungi</taxon>
        <taxon>Fungi incertae sedis</taxon>
        <taxon>Mucoromycota</taxon>
        <taxon>Glomeromycotina</taxon>
        <taxon>Glomeromycetes</taxon>
        <taxon>Diversisporales</taxon>
        <taxon>Diversisporaceae</taxon>
        <taxon>Diversispora</taxon>
    </lineage>
</organism>
<name>A0A397JTJ7_9GLOM</name>
<comment type="caution">
    <text evidence="3">The sequence shown here is derived from an EMBL/GenBank/DDBJ whole genome shotgun (WGS) entry which is preliminary data.</text>
</comment>
<dbReference type="Pfam" id="PF07534">
    <property type="entry name" value="TLD"/>
    <property type="match status" value="1"/>
</dbReference>
<dbReference type="EMBL" id="PQFF01000023">
    <property type="protein sequence ID" value="RHZ88223.1"/>
    <property type="molecule type" value="Genomic_DNA"/>
</dbReference>
<feature type="domain" description="BTB" evidence="1">
    <location>
        <begin position="24"/>
        <end position="97"/>
    </location>
</feature>
<dbReference type="STRING" id="1348612.A0A397JTJ7"/>
<dbReference type="PANTHER" id="PTHR45774:SF3">
    <property type="entry name" value="BTB (POZ) DOMAIN-CONTAINING 2B-RELATED"/>
    <property type="match status" value="1"/>
</dbReference>
<dbReference type="PROSITE" id="PS51886">
    <property type="entry name" value="TLDC"/>
    <property type="match status" value="1"/>
</dbReference>
<dbReference type="Pfam" id="PF00651">
    <property type="entry name" value="BTB"/>
    <property type="match status" value="1"/>
</dbReference>
<proteinExistence type="predicted"/>
<dbReference type="InterPro" id="IPR006571">
    <property type="entry name" value="TLDc_dom"/>
</dbReference>
<dbReference type="AlphaFoldDB" id="A0A397JTJ7"/>